<dbReference type="SMART" id="SM00342">
    <property type="entry name" value="HTH_ARAC"/>
    <property type="match status" value="1"/>
</dbReference>
<evidence type="ECO:0000256" key="2">
    <source>
        <dbReference type="ARBA" id="ARBA00023125"/>
    </source>
</evidence>
<dbReference type="Gene3D" id="2.60.120.10">
    <property type="entry name" value="Jelly Rolls"/>
    <property type="match status" value="1"/>
</dbReference>
<dbReference type="CDD" id="cd02208">
    <property type="entry name" value="cupin_RmlC-like"/>
    <property type="match status" value="1"/>
</dbReference>
<reference evidence="5 6" key="1">
    <citation type="journal article" date="2009" name="Int. J. Syst. Evol. Microbiol.">
        <title>Paenibacillus contaminans sp. nov., isolated from a contaminated laboratory plate.</title>
        <authorList>
            <person name="Chou J.H."/>
            <person name="Lee J.H."/>
            <person name="Lin M.C."/>
            <person name="Chang P.S."/>
            <person name="Arun A.B."/>
            <person name="Young C.C."/>
            <person name="Chen W.M."/>
        </authorList>
    </citation>
    <scope>NUCLEOTIDE SEQUENCE [LARGE SCALE GENOMIC DNA]</scope>
    <source>
        <strain evidence="5 6">CKOBP-6</strain>
    </source>
</reference>
<dbReference type="PANTHER" id="PTHR43280:SF28">
    <property type="entry name" value="HTH-TYPE TRANSCRIPTIONAL ACTIVATOR RHAS"/>
    <property type="match status" value="1"/>
</dbReference>
<dbReference type="SUPFAM" id="SSF51215">
    <property type="entry name" value="Regulatory protein AraC"/>
    <property type="match status" value="1"/>
</dbReference>
<dbReference type="AlphaFoldDB" id="A0A329ME11"/>
<dbReference type="InterPro" id="IPR020449">
    <property type="entry name" value="Tscrpt_reg_AraC-type_HTH"/>
</dbReference>
<evidence type="ECO:0000313" key="6">
    <source>
        <dbReference type="Proteomes" id="UP000250369"/>
    </source>
</evidence>
<dbReference type="OrthoDB" id="9807321at2"/>
<dbReference type="InterPro" id="IPR003313">
    <property type="entry name" value="AraC-bd"/>
</dbReference>
<evidence type="ECO:0000256" key="1">
    <source>
        <dbReference type="ARBA" id="ARBA00023015"/>
    </source>
</evidence>
<name>A0A329ME11_9BACL</name>
<comment type="caution">
    <text evidence="5">The sequence shown here is derived from an EMBL/GenBank/DDBJ whole genome shotgun (WGS) entry which is preliminary data.</text>
</comment>
<protein>
    <recommendedName>
        <fullName evidence="4">HTH araC/xylS-type domain-containing protein</fullName>
    </recommendedName>
</protein>
<dbReference type="Proteomes" id="UP000250369">
    <property type="component" value="Unassembled WGS sequence"/>
</dbReference>
<evidence type="ECO:0000259" key="4">
    <source>
        <dbReference type="PROSITE" id="PS01124"/>
    </source>
</evidence>
<keyword evidence="6" id="KW-1185">Reference proteome</keyword>
<organism evidence="5 6">
    <name type="scientific">Paenibacillus contaminans</name>
    <dbReference type="NCBI Taxonomy" id="450362"/>
    <lineage>
        <taxon>Bacteria</taxon>
        <taxon>Bacillati</taxon>
        <taxon>Bacillota</taxon>
        <taxon>Bacilli</taxon>
        <taxon>Bacillales</taxon>
        <taxon>Paenibacillaceae</taxon>
        <taxon>Paenibacillus</taxon>
    </lineage>
</organism>
<dbReference type="SUPFAM" id="SSF46689">
    <property type="entry name" value="Homeodomain-like"/>
    <property type="match status" value="1"/>
</dbReference>
<dbReference type="InterPro" id="IPR037923">
    <property type="entry name" value="HTH-like"/>
</dbReference>
<evidence type="ECO:0000313" key="5">
    <source>
        <dbReference type="EMBL" id="RAV15347.1"/>
    </source>
</evidence>
<dbReference type="EMBL" id="QMFB01000024">
    <property type="protein sequence ID" value="RAV15347.1"/>
    <property type="molecule type" value="Genomic_DNA"/>
</dbReference>
<evidence type="ECO:0000256" key="3">
    <source>
        <dbReference type="ARBA" id="ARBA00023163"/>
    </source>
</evidence>
<dbReference type="InterPro" id="IPR009057">
    <property type="entry name" value="Homeodomain-like_sf"/>
</dbReference>
<sequence>MYYSLSRLSVLDVKWADLFDANQEGFANDHYNPYYELILVAEGTVHLQAGDSRMTLQTGESVLLKPWETHSGWGTDGREGKFYWVQFSCEPGLDEFALSRAAELNIVHAERTELRTVDIRHEDQLIVPRLFRIQQRYKLLGLFENLVETMNRPEGYFRFHATLLLAEMLRLIADDFLERSHLDTAFPISYITFRNLVNDLNNSYLTDISKETLERAANRKYEYLCQVFKRYAGTSISHYIQQLRIQRAKHLLHNTAKSVQEIAKDVGYADPFYFSRIFKKIEGVSPQRFREERPT</sequence>
<dbReference type="PANTHER" id="PTHR43280">
    <property type="entry name" value="ARAC-FAMILY TRANSCRIPTIONAL REGULATOR"/>
    <property type="match status" value="1"/>
</dbReference>
<dbReference type="PROSITE" id="PS01124">
    <property type="entry name" value="HTH_ARAC_FAMILY_2"/>
    <property type="match status" value="1"/>
</dbReference>
<dbReference type="RefSeq" id="WP_113034832.1">
    <property type="nucleotide sequence ID" value="NZ_QMFB01000024.1"/>
</dbReference>
<keyword evidence="3" id="KW-0804">Transcription</keyword>
<dbReference type="Gene3D" id="1.10.10.60">
    <property type="entry name" value="Homeodomain-like"/>
    <property type="match status" value="2"/>
</dbReference>
<keyword evidence="2" id="KW-0238">DNA-binding</keyword>
<feature type="domain" description="HTH araC/xylS-type" evidence="4">
    <location>
        <begin position="194"/>
        <end position="292"/>
    </location>
</feature>
<dbReference type="InterPro" id="IPR014710">
    <property type="entry name" value="RmlC-like_jellyroll"/>
</dbReference>
<dbReference type="GO" id="GO:0043565">
    <property type="term" value="F:sequence-specific DNA binding"/>
    <property type="evidence" value="ECO:0007669"/>
    <property type="project" value="InterPro"/>
</dbReference>
<dbReference type="InterPro" id="IPR018060">
    <property type="entry name" value="HTH_AraC"/>
</dbReference>
<gene>
    <name evidence="5" type="ORF">DQG23_30590</name>
</gene>
<proteinExistence type="predicted"/>
<keyword evidence="1" id="KW-0805">Transcription regulation</keyword>
<dbReference type="PRINTS" id="PR00032">
    <property type="entry name" value="HTHARAC"/>
</dbReference>
<accession>A0A329ME11</accession>
<dbReference type="GO" id="GO:0003700">
    <property type="term" value="F:DNA-binding transcription factor activity"/>
    <property type="evidence" value="ECO:0007669"/>
    <property type="project" value="InterPro"/>
</dbReference>
<dbReference type="Pfam" id="PF02311">
    <property type="entry name" value="AraC_binding"/>
    <property type="match status" value="1"/>
</dbReference>
<dbReference type="Pfam" id="PF12833">
    <property type="entry name" value="HTH_18"/>
    <property type="match status" value="1"/>
</dbReference>